<feature type="signal peptide" evidence="2">
    <location>
        <begin position="1"/>
        <end position="18"/>
    </location>
</feature>
<organism evidence="3 4">
    <name type="scientific">Eiseniibacteriota bacterium</name>
    <dbReference type="NCBI Taxonomy" id="2212470"/>
    <lineage>
        <taxon>Bacteria</taxon>
        <taxon>Candidatus Eiseniibacteriota</taxon>
    </lineage>
</organism>
<reference evidence="3 4" key="1">
    <citation type="journal article" date="2019" name="Nat. Microbiol.">
        <title>Mediterranean grassland soil C-N compound turnover is dependent on rainfall and depth, and is mediated by genomically divergent microorganisms.</title>
        <authorList>
            <person name="Diamond S."/>
            <person name="Andeer P.F."/>
            <person name="Li Z."/>
            <person name="Crits-Christoph A."/>
            <person name="Burstein D."/>
            <person name="Anantharaman K."/>
            <person name="Lane K.R."/>
            <person name="Thomas B.C."/>
            <person name="Pan C."/>
            <person name="Northen T.R."/>
            <person name="Banfield J.F."/>
        </authorList>
    </citation>
    <scope>NUCLEOTIDE SEQUENCE [LARGE SCALE GENOMIC DNA]</scope>
    <source>
        <strain evidence="3">WS_11</strain>
    </source>
</reference>
<feature type="transmembrane region" description="Helical" evidence="1">
    <location>
        <begin position="189"/>
        <end position="209"/>
    </location>
</feature>
<accession>A0A538U561</accession>
<keyword evidence="1" id="KW-0812">Transmembrane</keyword>
<evidence type="ECO:0008006" key="5">
    <source>
        <dbReference type="Google" id="ProtNLM"/>
    </source>
</evidence>
<protein>
    <recommendedName>
        <fullName evidence="5">Tetratricopeptide repeat protein</fullName>
    </recommendedName>
</protein>
<evidence type="ECO:0000256" key="1">
    <source>
        <dbReference type="SAM" id="Phobius"/>
    </source>
</evidence>
<feature type="transmembrane region" description="Helical" evidence="1">
    <location>
        <begin position="290"/>
        <end position="311"/>
    </location>
</feature>
<keyword evidence="1" id="KW-1133">Transmembrane helix</keyword>
<dbReference type="InterPro" id="IPR011990">
    <property type="entry name" value="TPR-like_helical_dom_sf"/>
</dbReference>
<feature type="chain" id="PRO_5022046784" description="Tetratricopeptide repeat protein" evidence="2">
    <location>
        <begin position="19"/>
        <end position="599"/>
    </location>
</feature>
<name>A0A538U561_UNCEI</name>
<evidence type="ECO:0000313" key="3">
    <source>
        <dbReference type="EMBL" id="TMQ71023.1"/>
    </source>
</evidence>
<evidence type="ECO:0000256" key="2">
    <source>
        <dbReference type="SAM" id="SignalP"/>
    </source>
</evidence>
<feature type="transmembrane region" description="Helical" evidence="1">
    <location>
        <begin position="256"/>
        <end position="278"/>
    </location>
</feature>
<feature type="transmembrane region" description="Helical" evidence="1">
    <location>
        <begin position="323"/>
        <end position="348"/>
    </location>
</feature>
<dbReference type="SUPFAM" id="SSF48452">
    <property type="entry name" value="TPR-like"/>
    <property type="match status" value="1"/>
</dbReference>
<keyword evidence="1" id="KW-0472">Membrane</keyword>
<dbReference type="EMBL" id="VBPB01000190">
    <property type="protein sequence ID" value="TMQ71023.1"/>
    <property type="molecule type" value="Genomic_DNA"/>
</dbReference>
<dbReference type="Gene3D" id="1.25.40.10">
    <property type="entry name" value="Tetratricopeptide repeat domain"/>
    <property type="match status" value="1"/>
</dbReference>
<dbReference type="Proteomes" id="UP000319771">
    <property type="component" value="Unassembled WGS sequence"/>
</dbReference>
<evidence type="ECO:0000313" key="4">
    <source>
        <dbReference type="Proteomes" id="UP000319771"/>
    </source>
</evidence>
<gene>
    <name evidence="3" type="ORF">E6K81_11140</name>
</gene>
<feature type="transmembrane region" description="Helical" evidence="1">
    <location>
        <begin position="146"/>
        <end position="169"/>
    </location>
</feature>
<sequence>MPLLAALALAIHSWFAFVGEPMADDFDFLHHTFFTGRDRWFDGGGSRFYWRPVARQLYYRLLGDTMLAHPAWVSALEVGFAALAGLCIHRALRRSWPGAWAAAAASFPLLIEAGRPLVSSPTNFQDLGAILWSAVALHEAAHARRWSALAALLAGLLCKEMVVVTAVALPLVAGAKTTTAGAPPTRRRLRWLVAVGILVVAWAVVYRIVLLRAGLLLARDAGQDQGALAAPWLNRFVWACGESLGDAMSLPALTPALRGGALAALATVAVATIGLLAADRAARARVMARGPWVVGGLAWFVLATATLADVYPDWRPYRSPFGAIGLGVACVALLGAAWPPLLAALVAVRLVTFAASPPPPERVAADVASAYSLDFAKLVRLQRLVGETRRALAVALPPPAHGARVAAHYYPRGALYAFAGDRALQTWYRDTTLHWVPIRTAVLEPNGATTVALELQPAAARQVVPVSPQALWHLEDADHHIEAKRWAEALASLKAADSLERDPDARMFASMLAGKRALALVGIGRVAEAETQAARSLALWPGNDDARYARVGAALRLGRLADAEADLEALARAHPSDAGLRRMLDDTRRARRAQEAGRP</sequence>
<comment type="caution">
    <text evidence="3">The sequence shown here is derived from an EMBL/GenBank/DDBJ whole genome shotgun (WGS) entry which is preliminary data.</text>
</comment>
<dbReference type="AlphaFoldDB" id="A0A538U561"/>
<proteinExistence type="predicted"/>
<keyword evidence="2" id="KW-0732">Signal</keyword>